<evidence type="ECO:0008006" key="2">
    <source>
        <dbReference type="Google" id="ProtNLM"/>
    </source>
</evidence>
<gene>
    <name evidence="1" type="ORF">METZ01_LOCUS207122</name>
</gene>
<dbReference type="PROSITE" id="PS51257">
    <property type="entry name" value="PROKAR_LIPOPROTEIN"/>
    <property type="match status" value="1"/>
</dbReference>
<dbReference type="Pfam" id="PF16125">
    <property type="entry name" value="DUF4837"/>
    <property type="match status" value="1"/>
</dbReference>
<name>A0A382EUB0_9ZZZZ</name>
<dbReference type="InterPro" id="IPR032286">
    <property type="entry name" value="DUF4837"/>
</dbReference>
<evidence type="ECO:0000313" key="1">
    <source>
        <dbReference type="EMBL" id="SVB54268.1"/>
    </source>
</evidence>
<feature type="non-terminal residue" evidence="1">
    <location>
        <position position="173"/>
    </location>
</feature>
<reference evidence="1" key="1">
    <citation type="submission" date="2018-05" db="EMBL/GenBank/DDBJ databases">
        <authorList>
            <person name="Lanie J.A."/>
            <person name="Ng W.-L."/>
            <person name="Kazmierczak K.M."/>
            <person name="Andrzejewski T.M."/>
            <person name="Davidsen T.M."/>
            <person name="Wayne K.J."/>
            <person name="Tettelin H."/>
            <person name="Glass J.I."/>
            <person name="Rusch D."/>
            <person name="Podicherti R."/>
            <person name="Tsui H.-C.T."/>
            <person name="Winkler M.E."/>
        </authorList>
    </citation>
    <scope>NUCLEOTIDE SEQUENCE</scope>
</reference>
<dbReference type="AlphaFoldDB" id="A0A382EUB0"/>
<accession>A0A382EUB0</accession>
<organism evidence="1">
    <name type="scientific">marine metagenome</name>
    <dbReference type="NCBI Taxonomy" id="408172"/>
    <lineage>
        <taxon>unclassified sequences</taxon>
        <taxon>metagenomes</taxon>
        <taxon>ecological metagenomes</taxon>
    </lineage>
</organism>
<sequence>MHNIIFKCFLISIFAFYGCEIGKPRADGADNELVLVTAFENREDIQVVISTIFNDTLYSPQPEPFYKIVWVDPENFNDIKFHVNVIVAALGKDPKNKGVRLVKKLLTADQYRSTMEGDNHLIFSKNVFSRDQNYLIINGPNQEKLIEKVKDQGLWLKKQYDDLLFKRQSVHLF</sequence>
<dbReference type="EMBL" id="UINC01046357">
    <property type="protein sequence ID" value="SVB54268.1"/>
    <property type="molecule type" value="Genomic_DNA"/>
</dbReference>
<protein>
    <recommendedName>
        <fullName evidence="2">DUF4837 domain-containing protein</fullName>
    </recommendedName>
</protein>
<proteinExistence type="predicted"/>